<dbReference type="Gene3D" id="3.40.50.300">
    <property type="entry name" value="P-loop containing nucleotide triphosphate hydrolases"/>
    <property type="match status" value="2"/>
</dbReference>
<dbReference type="GO" id="GO:0016020">
    <property type="term" value="C:membrane"/>
    <property type="evidence" value="ECO:0007669"/>
    <property type="project" value="TreeGrafter"/>
</dbReference>
<keyword evidence="2" id="KW-0342">GTP-binding</keyword>
<keyword evidence="5" id="KW-1185">Reference proteome</keyword>
<dbReference type="AlphaFoldDB" id="A0A6A7AV56"/>
<dbReference type="GO" id="GO:0016559">
    <property type="term" value="P:peroxisome fission"/>
    <property type="evidence" value="ECO:0007669"/>
    <property type="project" value="TreeGrafter"/>
</dbReference>
<evidence type="ECO:0000256" key="1">
    <source>
        <dbReference type="ARBA" id="ARBA00022741"/>
    </source>
</evidence>
<dbReference type="Pfam" id="PF01031">
    <property type="entry name" value="Dynamin_M"/>
    <property type="match status" value="1"/>
</dbReference>
<gene>
    <name evidence="4" type="ORF">T440DRAFT_542644</name>
</gene>
<evidence type="ECO:0000259" key="3">
    <source>
        <dbReference type="SMART" id="SM00053"/>
    </source>
</evidence>
<dbReference type="GO" id="GO:0005874">
    <property type="term" value="C:microtubule"/>
    <property type="evidence" value="ECO:0007669"/>
    <property type="project" value="TreeGrafter"/>
</dbReference>
<dbReference type="InterPro" id="IPR045063">
    <property type="entry name" value="Dynamin_N"/>
</dbReference>
<dbReference type="Proteomes" id="UP000799423">
    <property type="component" value="Unassembled WGS sequence"/>
</dbReference>
<dbReference type="InterPro" id="IPR001401">
    <property type="entry name" value="Dynamin_GTPase"/>
</dbReference>
<dbReference type="GO" id="GO:0006897">
    <property type="term" value="P:endocytosis"/>
    <property type="evidence" value="ECO:0007669"/>
    <property type="project" value="TreeGrafter"/>
</dbReference>
<reference evidence="4" key="1">
    <citation type="submission" date="2020-01" db="EMBL/GenBank/DDBJ databases">
        <authorList>
            <consortium name="DOE Joint Genome Institute"/>
            <person name="Haridas S."/>
            <person name="Albert R."/>
            <person name="Binder M."/>
            <person name="Bloem J."/>
            <person name="Labutti K."/>
            <person name="Salamov A."/>
            <person name="Andreopoulos B."/>
            <person name="Baker S.E."/>
            <person name="Barry K."/>
            <person name="Bills G."/>
            <person name="Bluhm B.H."/>
            <person name="Cannon C."/>
            <person name="Castanera R."/>
            <person name="Culley D.E."/>
            <person name="Daum C."/>
            <person name="Ezra D."/>
            <person name="Gonzalez J.B."/>
            <person name="Henrissat B."/>
            <person name="Kuo A."/>
            <person name="Liang C."/>
            <person name="Lipzen A."/>
            <person name="Lutzoni F."/>
            <person name="Magnuson J."/>
            <person name="Mondo S."/>
            <person name="Nolan M."/>
            <person name="Ohm R."/>
            <person name="Pangilinan J."/>
            <person name="Park H.-J."/>
            <person name="Ramirez L."/>
            <person name="Alfaro M."/>
            <person name="Sun H."/>
            <person name="Tritt A."/>
            <person name="Yoshinaga Y."/>
            <person name="Zwiers L.-H."/>
            <person name="Turgeon B.G."/>
            <person name="Goodwin S.B."/>
            <person name="Spatafora J.W."/>
            <person name="Crous P.W."/>
            <person name="Grigoriev I.V."/>
        </authorList>
    </citation>
    <scope>NUCLEOTIDE SEQUENCE</scope>
    <source>
        <strain evidence="4">IPT5</strain>
    </source>
</reference>
<dbReference type="InterPro" id="IPR027417">
    <property type="entry name" value="P-loop_NTPase"/>
</dbReference>
<dbReference type="GO" id="GO:0005525">
    <property type="term" value="F:GTP binding"/>
    <property type="evidence" value="ECO:0007669"/>
    <property type="project" value="InterPro"/>
</dbReference>
<dbReference type="InterPro" id="IPR000375">
    <property type="entry name" value="Dynamin_stalk"/>
</dbReference>
<protein>
    <submittedName>
        <fullName evidence="4">Interferon-induced GTP-binding protein Mx</fullName>
    </submittedName>
</protein>
<dbReference type="PANTHER" id="PTHR11566">
    <property type="entry name" value="DYNAMIN"/>
    <property type="match status" value="1"/>
</dbReference>
<dbReference type="GO" id="GO:0008017">
    <property type="term" value="F:microtubule binding"/>
    <property type="evidence" value="ECO:0007669"/>
    <property type="project" value="TreeGrafter"/>
</dbReference>
<organism evidence="4 5">
    <name type="scientific">Plenodomus tracheiphilus IPT5</name>
    <dbReference type="NCBI Taxonomy" id="1408161"/>
    <lineage>
        <taxon>Eukaryota</taxon>
        <taxon>Fungi</taxon>
        <taxon>Dikarya</taxon>
        <taxon>Ascomycota</taxon>
        <taxon>Pezizomycotina</taxon>
        <taxon>Dothideomycetes</taxon>
        <taxon>Pleosporomycetidae</taxon>
        <taxon>Pleosporales</taxon>
        <taxon>Pleosporineae</taxon>
        <taxon>Leptosphaeriaceae</taxon>
        <taxon>Plenodomus</taxon>
    </lineage>
</organism>
<accession>A0A6A7AV56</accession>
<evidence type="ECO:0000256" key="2">
    <source>
        <dbReference type="ARBA" id="ARBA00023134"/>
    </source>
</evidence>
<dbReference type="GO" id="GO:0003924">
    <property type="term" value="F:GTPase activity"/>
    <property type="evidence" value="ECO:0007669"/>
    <property type="project" value="InterPro"/>
</dbReference>
<dbReference type="GO" id="GO:0048312">
    <property type="term" value="P:intracellular distribution of mitochondria"/>
    <property type="evidence" value="ECO:0007669"/>
    <property type="project" value="TreeGrafter"/>
</dbReference>
<keyword evidence="1" id="KW-0547">Nucleotide-binding</keyword>
<dbReference type="EMBL" id="MU006337">
    <property type="protein sequence ID" value="KAF2846247.1"/>
    <property type="molecule type" value="Genomic_DNA"/>
</dbReference>
<dbReference type="OrthoDB" id="415706at2759"/>
<dbReference type="InterPro" id="IPR022812">
    <property type="entry name" value="Dynamin"/>
</dbReference>
<evidence type="ECO:0000313" key="5">
    <source>
        <dbReference type="Proteomes" id="UP000799423"/>
    </source>
</evidence>
<sequence>MTVLIAGANGVSDSLQASDTRSLLDTVDSLRSQGISRYIDLPEITVCGEQSSGKSSVLEAISVVKFPSKDNLCTRFATELILRRGPSTPVKISIVPGSKEERSEGEKQKLLDFKVSAMFADLQLDEIIESAKKALGIDDATKAFSSEILLIRAQSDADSDTVKSLMLRYKRSPRSIIIAVIHPKDTLDEGSDMEKFYFELSQNKHVKFRLGWHTKFFSSGIWKSLPSTQVEVNSLKPRLSKILKYQILIQLPVVLAQINDGVRDCELELAALGSPRSTVQEQKRHLLELLADRKYSDPFFGNGSAAGSYDKRPRAVLQNSLTNFAEAMRKNGDKYDIVDDALFNSSHNISRENYILKVKALLGHSRGRELPGTFDPLIIGQLFREQCEPWANLVDKTVDAIIRALFRVVDSTLAY</sequence>
<dbReference type="GO" id="GO:0005739">
    <property type="term" value="C:mitochondrion"/>
    <property type="evidence" value="ECO:0007669"/>
    <property type="project" value="TreeGrafter"/>
</dbReference>
<dbReference type="PANTHER" id="PTHR11566:SF149">
    <property type="entry name" value="GTPASE, PUTATIVE (AFU_ORTHOLOGUE AFUA_6G11890)-RELATED"/>
    <property type="match status" value="1"/>
</dbReference>
<dbReference type="SMART" id="SM00053">
    <property type="entry name" value="DYNc"/>
    <property type="match status" value="1"/>
</dbReference>
<dbReference type="SUPFAM" id="SSF52540">
    <property type="entry name" value="P-loop containing nucleoside triphosphate hydrolases"/>
    <property type="match status" value="1"/>
</dbReference>
<name>A0A6A7AV56_9PLEO</name>
<dbReference type="Pfam" id="PF00350">
    <property type="entry name" value="Dynamin_N"/>
    <property type="match status" value="1"/>
</dbReference>
<evidence type="ECO:0000313" key="4">
    <source>
        <dbReference type="EMBL" id="KAF2846247.1"/>
    </source>
</evidence>
<proteinExistence type="predicted"/>
<feature type="domain" description="Dynamin GTPase" evidence="3">
    <location>
        <begin position="17"/>
        <end position="215"/>
    </location>
</feature>
<dbReference type="GO" id="GO:0000266">
    <property type="term" value="P:mitochondrial fission"/>
    <property type="evidence" value="ECO:0007669"/>
    <property type="project" value="TreeGrafter"/>
</dbReference>